<comment type="caution">
    <text evidence="2">The sequence shown here is derived from an EMBL/GenBank/DDBJ whole genome shotgun (WGS) entry which is preliminary data.</text>
</comment>
<feature type="region of interest" description="Disordered" evidence="1">
    <location>
        <begin position="1"/>
        <end position="51"/>
    </location>
</feature>
<proteinExistence type="predicted"/>
<reference evidence="2" key="1">
    <citation type="submission" date="2022-08" db="EMBL/GenBank/DDBJ databases">
        <title>Genome analysis of Corynebacteriales strain.</title>
        <authorList>
            <person name="Lee S.D."/>
        </authorList>
    </citation>
    <scope>NUCLEOTIDE SEQUENCE</scope>
    <source>
        <strain evidence="2">D3-21</strain>
    </source>
</reference>
<name>A0A9X4RDU6_9ACTN</name>
<dbReference type="PANTHER" id="PTHR34796">
    <property type="entry name" value="EXPRESSED PROTEIN"/>
    <property type="match status" value="1"/>
</dbReference>
<protein>
    <submittedName>
        <fullName evidence="2">DUF309 domain-containing protein</fullName>
    </submittedName>
</protein>
<dbReference type="Proteomes" id="UP001152755">
    <property type="component" value="Unassembled WGS sequence"/>
</dbReference>
<dbReference type="Gene3D" id="1.10.3450.10">
    <property type="entry name" value="TTHA0068-like"/>
    <property type="match status" value="1"/>
</dbReference>
<dbReference type="Pfam" id="PF03745">
    <property type="entry name" value="DUF309"/>
    <property type="match status" value="1"/>
</dbReference>
<dbReference type="AlphaFoldDB" id="A0A9X4RDU6"/>
<dbReference type="SUPFAM" id="SSF140663">
    <property type="entry name" value="TTHA0068-like"/>
    <property type="match status" value="1"/>
</dbReference>
<organism evidence="2 3">
    <name type="scientific">Speluncibacter jeojiensis</name>
    <dbReference type="NCBI Taxonomy" id="2710754"/>
    <lineage>
        <taxon>Bacteria</taxon>
        <taxon>Bacillati</taxon>
        <taxon>Actinomycetota</taxon>
        <taxon>Actinomycetes</taxon>
        <taxon>Mycobacteriales</taxon>
        <taxon>Speluncibacteraceae</taxon>
        <taxon>Speluncibacter</taxon>
    </lineage>
</organism>
<evidence type="ECO:0000256" key="1">
    <source>
        <dbReference type="SAM" id="MobiDB-lite"/>
    </source>
</evidence>
<evidence type="ECO:0000313" key="2">
    <source>
        <dbReference type="EMBL" id="MDG3015215.1"/>
    </source>
</evidence>
<feature type="compositionally biased region" description="Polar residues" evidence="1">
    <location>
        <begin position="179"/>
        <end position="188"/>
    </location>
</feature>
<feature type="region of interest" description="Disordered" evidence="1">
    <location>
        <begin position="159"/>
        <end position="188"/>
    </location>
</feature>
<dbReference type="InterPro" id="IPR005500">
    <property type="entry name" value="DUF309"/>
</dbReference>
<feature type="compositionally biased region" description="Basic and acidic residues" evidence="1">
    <location>
        <begin position="1"/>
        <end position="28"/>
    </location>
</feature>
<dbReference type="EMBL" id="JANRHA010000007">
    <property type="protein sequence ID" value="MDG3015215.1"/>
    <property type="molecule type" value="Genomic_DNA"/>
</dbReference>
<accession>A0A9X4RDU6</accession>
<keyword evidence="3" id="KW-1185">Reference proteome</keyword>
<evidence type="ECO:0000313" key="3">
    <source>
        <dbReference type="Proteomes" id="UP001152755"/>
    </source>
</evidence>
<gene>
    <name evidence="2" type="ORF">NVS88_11700</name>
</gene>
<dbReference type="RefSeq" id="WP_277835674.1">
    <property type="nucleotide sequence ID" value="NZ_JAAIVF010000008.1"/>
</dbReference>
<sequence length="188" mass="20204">MAGEPIRRIPRDRDASGRARNARPRDGLGRPLPYGSTGVPRQPEGVLRSPAETVDEAQRLLDGGRPFHAHEVFEDAWKATQAKRSAAESDRRDQRLWKALAQYAVGLTHCARGNPSGAAALLRRCVEGLEPLASTTPYGLDLATLVGFSRSLAGRLEAESAAPGTPVLTDPPRLRATPKTATPKTVGR</sequence>
<dbReference type="PANTHER" id="PTHR34796:SF1">
    <property type="entry name" value="EXPRESSED PROTEIN"/>
    <property type="match status" value="1"/>
</dbReference>
<dbReference type="InterPro" id="IPR023203">
    <property type="entry name" value="TTHA0068_sf"/>
</dbReference>